<evidence type="ECO:0000256" key="2">
    <source>
        <dbReference type="ARBA" id="ARBA00022729"/>
    </source>
</evidence>
<dbReference type="InterPro" id="IPR028082">
    <property type="entry name" value="Peripla_BP_I"/>
</dbReference>
<dbReference type="PANTHER" id="PTHR30483">
    <property type="entry name" value="LEUCINE-SPECIFIC-BINDING PROTEIN"/>
    <property type="match status" value="1"/>
</dbReference>
<reference evidence="5 6" key="1">
    <citation type="submission" date="2020-06" db="EMBL/GenBank/DDBJ databases">
        <title>Acidovorax antarctica sp. nov., isolated from Corinth ice sheet soil, Antarctic Fields Peninsula.</title>
        <authorList>
            <person name="Xu Q."/>
            <person name="Peng F."/>
        </authorList>
    </citation>
    <scope>NUCLEOTIDE SEQUENCE [LARGE SCALE GENOMIC DNA]</scope>
    <source>
        <strain evidence="5 6">16-35-5</strain>
    </source>
</reference>
<protein>
    <submittedName>
        <fullName evidence="5">ABC transporter substrate-binding protein</fullName>
    </submittedName>
</protein>
<evidence type="ECO:0000259" key="4">
    <source>
        <dbReference type="Pfam" id="PF13458"/>
    </source>
</evidence>
<proteinExistence type="inferred from homology"/>
<dbReference type="Proteomes" id="UP000509579">
    <property type="component" value="Chromosome"/>
</dbReference>
<evidence type="ECO:0000313" key="5">
    <source>
        <dbReference type="EMBL" id="QKV52224.1"/>
    </source>
</evidence>
<dbReference type="InterPro" id="IPR051010">
    <property type="entry name" value="BCAA_transport"/>
</dbReference>
<dbReference type="CDD" id="cd06327">
    <property type="entry name" value="PBP1_SBP-like"/>
    <property type="match status" value="1"/>
</dbReference>
<name>A0A6N1WYD4_9BURK</name>
<dbReference type="SUPFAM" id="SSF53822">
    <property type="entry name" value="Periplasmic binding protein-like I"/>
    <property type="match status" value="1"/>
</dbReference>
<dbReference type="RefSeq" id="WP_175503125.1">
    <property type="nucleotide sequence ID" value="NZ_CP054840.1"/>
</dbReference>
<dbReference type="AlphaFoldDB" id="A0A6N1WYD4"/>
<dbReference type="EMBL" id="CP054840">
    <property type="protein sequence ID" value="QKV52224.1"/>
    <property type="molecule type" value="Genomic_DNA"/>
</dbReference>
<dbReference type="Gene3D" id="3.40.50.2300">
    <property type="match status" value="2"/>
</dbReference>
<dbReference type="KEGG" id="aant:HUK68_04515"/>
<keyword evidence="2 3" id="KW-0732">Signal</keyword>
<feature type="domain" description="Leucine-binding protein" evidence="4">
    <location>
        <begin position="34"/>
        <end position="370"/>
    </location>
</feature>
<dbReference type="Pfam" id="PF13458">
    <property type="entry name" value="Peripla_BP_6"/>
    <property type="match status" value="1"/>
</dbReference>
<evidence type="ECO:0000256" key="1">
    <source>
        <dbReference type="ARBA" id="ARBA00010062"/>
    </source>
</evidence>
<organism evidence="5 6">
    <name type="scientific">Comamonas antarctica</name>
    <dbReference type="NCBI Taxonomy" id="2743470"/>
    <lineage>
        <taxon>Bacteria</taxon>
        <taxon>Pseudomonadati</taxon>
        <taxon>Pseudomonadota</taxon>
        <taxon>Betaproteobacteria</taxon>
        <taxon>Burkholderiales</taxon>
        <taxon>Comamonadaceae</taxon>
        <taxon>Comamonas</taxon>
    </lineage>
</organism>
<keyword evidence="6" id="KW-1185">Reference proteome</keyword>
<feature type="chain" id="PRO_5026961536" evidence="3">
    <location>
        <begin position="23"/>
        <end position="407"/>
    </location>
</feature>
<dbReference type="PANTHER" id="PTHR30483:SF6">
    <property type="entry name" value="PERIPLASMIC BINDING PROTEIN OF ABC TRANSPORTER FOR NATURAL AMINO ACIDS"/>
    <property type="match status" value="1"/>
</dbReference>
<evidence type="ECO:0000313" key="6">
    <source>
        <dbReference type="Proteomes" id="UP000509579"/>
    </source>
</evidence>
<dbReference type="InterPro" id="IPR028081">
    <property type="entry name" value="Leu-bd"/>
</dbReference>
<comment type="similarity">
    <text evidence="1">Belongs to the leucine-binding protein family.</text>
</comment>
<feature type="signal peptide" evidence="3">
    <location>
        <begin position="1"/>
        <end position="22"/>
    </location>
</feature>
<sequence>MKFALSPAALLCAIALSAAAHAQTPAPAISDGIVKIGVLTDIAGPFMDNVGKGSIAATEIAVEEFGGKVLGKPIEIVTADHQNKADIASTKTREWLDRDKVDAVTELGNSAVALAAMRIAQEKGRMSIVTGAGAQRISNEDCSPNNVHWVYDSYALANVGTKSLVKNGFKTWYYVTADYAFGHSLENDGRKFIEEAGGKVVGTSRYPFPGNDFASYILKANGSKANAVAIATAGLDLQNAIKQGREFGLGSGGQASVAMLMSLMDVHGLGLKTAGGMMFAESFYWDHDAESRKFAEKFMQKMKRMPTALQAGQYSAIRTYLKAVEQAKTDEVGAVIKAMKAMPINDAFAKNGKLRDDGKMVHDMFLVKVKTPAESKKPWDYYQIVETVPGSEAFESLAQSKCALVKK</sequence>
<accession>A0A6N1WYD4</accession>
<gene>
    <name evidence="5" type="ORF">HUK68_04515</name>
</gene>
<evidence type="ECO:0000256" key="3">
    <source>
        <dbReference type="SAM" id="SignalP"/>
    </source>
</evidence>